<gene>
    <name evidence="1" type="ORF">OVA965_LOCUS31514</name>
    <name evidence="2" type="ORF">TMI583_LOCUS32344</name>
</gene>
<sequence>MDCHQIDSTSNVINDQPDLIATNSNDESLDSQQNSIVICPDDDDLFSDSDDKLDENEPLYPNAVIILAEAYMIIRGYISEIKLTFMQQKRLLSLLLSLLPVDSSLNRNHLLKWLNIKHLFSYFTLCNHCTQQLDTETGACLSKSPLNGNLRTNDEIIDLSTN</sequence>
<dbReference type="EMBL" id="CAJOBA010045434">
    <property type="protein sequence ID" value="CAF4176797.1"/>
    <property type="molecule type" value="Genomic_DNA"/>
</dbReference>
<name>A0A8S2F8L8_9BILA</name>
<comment type="caution">
    <text evidence="1">The sequence shown here is derived from an EMBL/GenBank/DDBJ whole genome shotgun (WGS) entry which is preliminary data.</text>
</comment>
<evidence type="ECO:0000313" key="1">
    <source>
        <dbReference type="EMBL" id="CAF1367490.1"/>
    </source>
</evidence>
<organism evidence="1 3">
    <name type="scientific">Didymodactylos carnosus</name>
    <dbReference type="NCBI Taxonomy" id="1234261"/>
    <lineage>
        <taxon>Eukaryota</taxon>
        <taxon>Metazoa</taxon>
        <taxon>Spiralia</taxon>
        <taxon>Gnathifera</taxon>
        <taxon>Rotifera</taxon>
        <taxon>Eurotatoria</taxon>
        <taxon>Bdelloidea</taxon>
        <taxon>Philodinida</taxon>
        <taxon>Philodinidae</taxon>
        <taxon>Didymodactylos</taxon>
    </lineage>
</organism>
<dbReference type="Proteomes" id="UP000677228">
    <property type="component" value="Unassembled WGS sequence"/>
</dbReference>
<evidence type="ECO:0000313" key="3">
    <source>
        <dbReference type="Proteomes" id="UP000677228"/>
    </source>
</evidence>
<dbReference type="AlphaFoldDB" id="A0A8S2F8L8"/>
<evidence type="ECO:0000313" key="2">
    <source>
        <dbReference type="EMBL" id="CAF4176797.1"/>
    </source>
</evidence>
<proteinExistence type="predicted"/>
<dbReference type="Proteomes" id="UP000682733">
    <property type="component" value="Unassembled WGS sequence"/>
</dbReference>
<reference evidence="1" key="1">
    <citation type="submission" date="2021-02" db="EMBL/GenBank/DDBJ databases">
        <authorList>
            <person name="Nowell W R."/>
        </authorList>
    </citation>
    <scope>NUCLEOTIDE SEQUENCE</scope>
</reference>
<accession>A0A8S2F8L8</accession>
<dbReference type="EMBL" id="CAJNOK010023777">
    <property type="protein sequence ID" value="CAF1367490.1"/>
    <property type="molecule type" value="Genomic_DNA"/>
</dbReference>
<protein>
    <submittedName>
        <fullName evidence="1">Uncharacterized protein</fullName>
    </submittedName>
</protein>